<evidence type="ECO:0000313" key="1">
    <source>
        <dbReference type="EMBL" id="KEH22822.1"/>
    </source>
</evidence>
<organism evidence="1 3">
    <name type="scientific">Medicago truncatula</name>
    <name type="common">Barrel medic</name>
    <name type="synonym">Medicago tribuloides</name>
    <dbReference type="NCBI Taxonomy" id="3880"/>
    <lineage>
        <taxon>Eukaryota</taxon>
        <taxon>Viridiplantae</taxon>
        <taxon>Streptophyta</taxon>
        <taxon>Embryophyta</taxon>
        <taxon>Tracheophyta</taxon>
        <taxon>Spermatophyta</taxon>
        <taxon>Magnoliopsida</taxon>
        <taxon>eudicotyledons</taxon>
        <taxon>Gunneridae</taxon>
        <taxon>Pentapetalae</taxon>
        <taxon>rosids</taxon>
        <taxon>fabids</taxon>
        <taxon>Fabales</taxon>
        <taxon>Fabaceae</taxon>
        <taxon>Papilionoideae</taxon>
        <taxon>50 kb inversion clade</taxon>
        <taxon>NPAAA clade</taxon>
        <taxon>Hologalegina</taxon>
        <taxon>IRL clade</taxon>
        <taxon>Trifolieae</taxon>
        <taxon>Medicago</taxon>
    </lineage>
</organism>
<sequence>MKCIAQLLQRAAICTGIKHSYSKATAVSNSKFTQLIACWNGIYNGFLVFQCLKFQFTYHICRYPNKLNR</sequence>
<dbReference type="Proteomes" id="UP000002051">
    <property type="component" value="Unassembled WGS sequence"/>
</dbReference>
<reference evidence="1 3" key="1">
    <citation type="journal article" date="2011" name="Nature">
        <title>The Medicago genome provides insight into the evolution of rhizobial symbioses.</title>
        <authorList>
            <person name="Young N.D."/>
            <person name="Debelle F."/>
            <person name="Oldroyd G.E."/>
            <person name="Geurts R."/>
            <person name="Cannon S.B."/>
            <person name="Udvardi M.K."/>
            <person name="Benedito V.A."/>
            <person name="Mayer K.F."/>
            <person name="Gouzy J."/>
            <person name="Schoof H."/>
            <person name="Van de Peer Y."/>
            <person name="Proost S."/>
            <person name="Cook D.R."/>
            <person name="Meyers B.C."/>
            <person name="Spannagl M."/>
            <person name="Cheung F."/>
            <person name="De Mita S."/>
            <person name="Krishnakumar V."/>
            <person name="Gundlach H."/>
            <person name="Zhou S."/>
            <person name="Mudge J."/>
            <person name="Bharti A.K."/>
            <person name="Murray J.D."/>
            <person name="Naoumkina M.A."/>
            <person name="Rosen B."/>
            <person name="Silverstein K.A."/>
            <person name="Tang H."/>
            <person name="Rombauts S."/>
            <person name="Zhao P.X."/>
            <person name="Zhou P."/>
            <person name="Barbe V."/>
            <person name="Bardou P."/>
            <person name="Bechner M."/>
            <person name="Bellec A."/>
            <person name="Berger A."/>
            <person name="Berges H."/>
            <person name="Bidwell S."/>
            <person name="Bisseling T."/>
            <person name="Choisne N."/>
            <person name="Couloux A."/>
            <person name="Denny R."/>
            <person name="Deshpande S."/>
            <person name="Dai X."/>
            <person name="Doyle J.J."/>
            <person name="Dudez A.M."/>
            <person name="Farmer A.D."/>
            <person name="Fouteau S."/>
            <person name="Franken C."/>
            <person name="Gibelin C."/>
            <person name="Gish J."/>
            <person name="Goldstein S."/>
            <person name="Gonzalez A.J."/>
            <person name="Green P.J."/>
            <person name="Hallab A."/>
            <person name="Hartog M."/>
            <person name="Hua A."/>
            <person name="Humphray S.J."/>
            <person name="Jeong D.H."/>
            <person name="Jing Y."/>
            <person name="Jocker A."/>
            <person name="Kenton S.M."/>
            <person name="Kim D.J."/>
            <person name="Klee K."/>
            <person name="Lai H."/>
            <person name="Lang C."/>
            <person name="Lin S."/>
            <person name="Macmil S.L."/>
            <person name="Magdelenat G."/>
            <person name="Matthews L."/>
            <person name="McCorrison J."/>
            <person name="Monaghan E.L."/>
            <person name="Mun J.H."/>
            <person name="Najar F.Z."/>
            <person name="Nicholson C."/>
            <person name="Noirot C."/>
            <person name="O'Bleness M."/>
            <person name="Paule C.R."/>
            <person name="Poulain J."/>
            <person name="Prion F."/>
            <person name="Qin B."/>
            <person name="Qu C."/>
            <person name="Retzel E.F."/>
            <person name="Riddle C."/>
            <person name="Sallet E."/>
            <person name="Samain S."/>
            <person name="Samson N."/>
            <person name="Sanders I."/>
            <person name="Saurat O."/>
            <person name="Scarpelli C."/>
            <person name="Schiex T."/>
            <person name="Segurens B."/>
            <person name="Severin A.J."/>
            <person name="Sherrier D.J."/>
            <person name="Shi R."/>
            <person name="Sims S."/>
            <person name="Singer S.R."/>
            <person name="Sinharoy S."/>
            <person name="Sterck L."/>
            <person name="Viollet A."/>
            <person name="Wang B.B."/>
            <person name="Wang K."/>
            <person name="Wang M."/>
            <person name="Wang X."/>
            <person name="Warfsmann J."/>
            <person name="Weissenbach J."/>
            <person name="White D.D."/>
            <person name="White J.D."/>
            <person name="Wiley G.B."/>
            <person name="Wincker P."/>
            <person name="Xing Y."/>
            <person name="Yang L."/>
            <person name="Yao Z."/>
            <person name="Ying F."/>
            <person name="Zhai J."/>
            <person name="Zhou L."/>
            <person name="Zuber A."/>
            <person name="Denarie J."/>
            <person name="Dixon R.A."/>
            <person name="May G.D."/>
            <person name="Schwartz D.C."/>
            <person name="Rogers J."/>
            <person name="Quetier F."/>
            <person name="Town C.D."/>
            <person name="Roe B.A."/>
        </authorList>
    </citation>
    <scope>NUCLEOTIDE SEQUENCE [LARGE SCALE GENOMIC DNA]</scope>
    <source>
        <strain evidence="1">A17</strain>
        <strain evidence="2 3">cv. Jemalong A17</strain>
    </source>
</reference>
<protein>
    <submittedName>
        <fullName evidence="1 2">Uncharacterized protein</fullName>
    </submittedName>
</protein>
<evidence type="ECO:0000313" key="3">
    <source>
        <dbReference type="Proteomes" id="UP000002051"/>
    </source>
</evidence>
<keyword evidence="3" id="KW-1185">Reference proteome</keyword>
<evidence type="ECO:0000313" key="2">
    <source>
        <dbReference type="EnsemblPlants" id="KEH22822"/>
    </source>
</evidence>
<dbReference type="EnsemblPlants" id="KEH22822">
    <property type="protein sequence ID" value="KEH22822"/>
    <property type="gene ID" value="MTR_7g059037"/>
</dbReference>
<gene>
    <name evidence="1" type="ordered locus">MTR_7g059037</name>
</gene>
<proteinExistence type="predicted"/>
<dbReference type="AlphaFoldDB" id="A0A072TZH1"/>
<accession>A0A072TZH1</accession>
<reference evidence="2" key="3">
    <citation type="submission" date="2015-04" db="UniProtKB">
        <authorList>
            <consortium name="EnsemblPlants"/>
        </authorList>
    </citation>
    <scope>IDENTIFICATION</scope>
    <source>
        <strain evidence="2">cv. Jemalong A17</strain>
    </source>
</reference>
<dbReference type="EMBL" id="CM001223">
    <property type="protein sequence ID" value="KEH22822.1"/>
    <property type="molecule type" value="Genomic_DNA"/>
</dbReference>
<name>A0A072TZH1_MEDTR</name>
<reference evidence="1 3" key="2">
    <citation type="journal article" date="2014" name="BMC Genomics">
        <title>An improved genome release (version Mt4.0) for the model legume Medicago truncatula.</title>
        <authorList>
            <person name="Tang H."/>
            <person name="Krishnakumar V."/>
            <person name="Bidwell S."/>
            <person name="Rosen B."/>
            <person name="Chan A."/>
            <person name="Zhou S."/>
            <person name="Gentzbittel L."/>
            <person name="Childs K.L."/>
            <person name="Yandell M."/>
            <person name="Gundlach H."/>
            <person name="Mayer K.F."/>
            <person name="Schwartz D.C."/>
            <person name="Town C.D."/>
        </authorList>
    </citation>
    <scope>GENOME REANNOTATION</scope>
    <source>
        <strain evidence="1">A17</strain>
        <strain evidence="2 3">cv. Jemalong A17</strain>
    </source>
</reference>
<dbReference type="HOGENOM" id="CLU_2779727_0_0_1"/>